<evidence type="ECO:0000256" key="3">
    <source>
        <dbReference type="ARBA" id="ARBA00013269"/>
    </source>
</evidence>
<dbReference type="Proteomes" id="UP000038040">
    <property type="component" value="Unplaced"/>
</dbReference>
<evidence type="ECO:0000259" key="5">
    <source>
        <dbReference type="SMART" id="SM00852"/>
    </source>
</evidence>
<gene>
    <name evidence="6" type="ORF">DME_LOCUS10105</name>
</gene>
<evidence type="ECO:0000256" key="1">
    <source>
        <dbReference type="ARBA" id="ARBA00005046"/>
    </source>
</evidence>
<dbReference type="SMART" id="SM00852">
    <property type="entry name" value="MoCF_biosynth"/>
    <property type="match status" value="1"/>
</dbReference>
<dbReference type="NCBIfam" id="TIGR00177">
    <property type="entry name" value="molyb_syn"/>
    <property type="match status" value="1"/>
</dbReference>
<dbReference type="EMBL" id="UYYG01001202">
    <property type="protein sequence ID" value="VDN60132.1"/>
    <property type="molecule type" value="Genomic_DNA"/>
</dbReference>
<sequence length="181" mass="19630">MNITVITVSDTVITGEREDISGSVLVSLVNNSKKLNAAAIHHYSVADNETEIRERLIQSSSISDVILTTGGTGFSSRDVTPEATETVIEKRCGGMEVALHLRSLQTTPFAALSRLCVGIRHKTLIINLPGSPKAVKECFEVCEEILPHAVHLIKGETTNVSSIHTVLQNHSEKEDSIFILS</sequence>
<dbReference type="OrthoDB" id="4349954at2759"/>
<dbReference type="STRING" id="318479.A0A0N4UJ55"/>
<dbReference type="GO" id="GO:0061599">
    <property type="term" value="F:molybdopterin molybdotransferase activity"/>
    <property type="evidence" value="ECO:0007669"/>
    <property type="project" value="UniProtKB-EC"/>
</dbReference>
<name>A0A0N4UJ55_DRAME</name>
<dbReference type="Gene3D" id="3.40.980.10">
    <property type="entry name" value="MoaB/Mog-like domain"/>
    <property type="match status" value="1"/>
</dbReference>
<dbReference type="EC" id="2.10.1.1" evidence="3"/>
<accession>A0A0N4UJ55</accession>
<dbReference type="AlphaFoldDB" id="A0A0N4UJ55"/>
<evidence type="ECO:0000313" key="6">
    <source>
        <dbReference type="EMBL" id="VDN60132.1"/>
    </source>
</evidence>
<dbReference type="GO" id="GO:0006777">
    <property type="term" value="P:Mo-molybdopterin cofactor biosynthetic process"/>
    <property type="evidence" value="ECO:0007669"/>
    <property type="project" value="UniProtKB-KW"/>
</dbReference>
<comment type="similarity">
    <text evidence="2">In the N-terminal section; belongs to the MoaB/Mog family.</text>
</comment>
<keyword evidence="8" id="KW-1185">Reference proteome</keyword>
<dbReference type="WBParaSite" id="DME_0000767101-mRNA-1">
    <property type="protein sequence ID" value="DME_0000767101-mRNA-1"/>
    <property type="gene ID" value="DME_0000767101"/>
</dbReference>
<dbReference type="PANTHER" id="PTHR43764">
    <property type="entry name" value="MOLYBDENUM COFACTOR BIOSYNTHESIS"/>
    <property type="match status" value="1"/>
</dbReference>
<dbReference type="InterPro" id="IPR036425">
    <property type="entry name" value="MoaB/Mog-like_dom_sf"/>
</dbReference>
<reference evidence="9" key="1">
    <citation type="submission" date="2017-02" db="UniProtKB">
        <authorList>
            <consortium name="WormBaseParasite"/>
        </authorList>
    </citation>
    <scope>IDENTIFICATION</scope>
</reference>
<evidence type="ECO:0000256" key="4">
    <source>
        <dbReference type="ARBA" id="ARBA00023150"/>
    </source>
</evidence>
<comment type="pathway">
    <text evidence="1">Cofactor biosynthesis; molybdopterin biosynthesis.</text>
</comment>
<dbReference type="SUPFAM" id="SSF53218">
    <property type="entry name" value="Molybdenum cofactor biosynthesis proteins"/>
    <property type="match status" value="1"/>
</dbReference>
<dbReference type="CDD" id="cd00886">
    <property type="entry name" value="MogA_MoaB"/>
    <property type="match status" value="1"/>
</dbReference>
<reference evidence="6 8" key="2">
    <citation type="submission" date="2018-11" db="EMBL/GenBank/DDBJ databases">
        <authorList>
            <consortium name="Pathogen Informatics"/>
        </authorList>
    </citation>
    <scope>NUCLEOTIDE SEQUENCE [LARGE SCALE GENOMIC DNA]</scope>
</reference>
<dbReference type="InterPro" id="IPR051920">
    <property type="entry name" value="MPT_Adenylyltrnsfr/MoaC-Rel"/>
</dbReference>
<organism evidence="7 9">
    <name type="scientific">Dracunculus medinensis</name>
    <name type="common">Guinea worm</name>
    <dbReference type="NCBI Taxonomy" id="318479"/>
    <lineage>
        <taxon>Eukaryota</taxon>
        <taxon>Metazoa</taxon>
        <taxon>Ecdysozoa</taxon>
        <taxon>Nematoda</taxon>
        <taxon>Chromadorea</taxon>
        <taxon>Rhabditida</taxon>
        <taxon>Spirurina</taxon>
        <taxon>Dracunculoidea</taxon>
        <taxon>Dracunculidae</taxon>
        <taxon>Dracunculus</taxon>
    </lineage>
</organism>
<dbReference type="InterPro" id="IPR001453">
    <property type="entry name" value="MoaB/Mog_dom"/>
</dbReference>
<evidence type="ECO:0000256" key="2">
    <source>
        <dbReference type="ARBA" id="ARBA00007589"/>
    </source>
</evidence>
<dbReference type="PROSITE" id="PS01078">
    <property type="entry name" value="MOCF_BIOSYNTHESIS_1"/>
    <property type="match status" value="1"/>
</dbReference>
<dbReference type="Proteomes" id="UP000274756">
    <property type="component" value="Unassembled WGS sequence"/>
</dbReference>
<evidence type="ECO:0000313" key="9">
    <source>
        <dbReference type="WBParaSite" id="DME_0000767101-mRNA-1"/>
    </source>
</evidence>
<feature type="domain" description="MoaB/Mog" evidence="5">
    <location>
        <begin position="4"/>
        <end position="149"/>
    </location>
</feature>
<evidence type="ECO:0000313" key="8">
    <source>
        <dbReference type="Proteomes" id="UP000274756"/>
    </source>
</evidence>
<dbReference type="InterPro" id="IPR008284">
    <property type="entry name" value="MoCF_biosynth_CS"/>
</dbReference>
<protein>
    <recommendedName>
        <fullName evidence="3">molybdopterin molybdotransferase</fullName>
        <ecNumber evidence="3">2.10.1.1</ecNumber>
    </recommendedName>
</protein>
<evidence type="ECO:0000313" key="7">
    <source>
        <dbReference type="Proteomes" id="UP000038040"/>
    </source>
</evidence>
<proteinExistence type="inferred from homology"/>
<keyword evidence="4" id="KW-0501">Molybdenum cofactor biosynthesis</keyword>
<dbReference type="PANTHER" id="PTHR43764:SF1">
    <property type="entry name" value="MOLYBDOPTERIN MOLYBDOTRANSFERASE"/>
    <property type="match status" value="1"/>
</dbReference>
<dbReference type="Pfam" id="PF00994">
    <property type="entry name" value="MoCF_biosynth"/>
    <property type="match status" value="1"/>
</dbReference>